<dbReference type="Pfam" id="PF00462">
    <property type="entry name" value="Glutaredoxin"/>
    <property type="match status" value="1"/>
</dbReference>
<dbReference type="EMBL" id="SIJB01000004">
    <property type="protein sequence ID" value="NBI27511.1"/>
    <property type="molecule type" value="Genomic_DNA"/>
</dbReference>
<dbReference type="Gene3D" id="3.40.30.10">
    <property type="entry name" value="Glutaredoxin"/>
    <property type="match status" value="1"/>
</dbReference>
<sequence length="90" mass="10483">MVCLINIGVVLKMNITIYISDHCIACEEVIDFFNKRKIKYELINVTHDQDRFDEVLRLGGIATPFILWDEKVIYTFDPNKFETILEGKDG</sequence>
<name>A0A6N9PVG3_9BACL</name>
<gene>
    <name evidence="2" type="ORF">ERL59_00825</name>
</gene>
<dbReference type="AlphaFoldDB" id="A0A6N9PVG3"/>
<dbReference type="SUPFAM" id="SSF52833">
    <property type="entry name" value="Thioredoxin-like"/>
    <property type="match status" value="1"/>
</dbReference>
<dbReference type="InterPro" id="IPR002109">
    <property type="entry name" value="Glutaredoxin"/>
</dbReference>
<protein>
    <submittedName>
        <fullName evidence="2">Glutaredoxin family protein</fullName>
    </submittedName>
</protein>
<organism evidence="2 3">
    <name type="scientific">Chengkuizengella marina</name>
    <dbReference type="NCBI Taxonomy" id="2507566"/>
    <lineage>
        <taxon>Bacteria</taxon>
        <taxon>Bacillati</taxon>
        <taxon>Bacillota</taxon>
        <taxon>Bacilli</taxon>
        <taxon>Bacillales</taxon>
        <taxon>Paenibacillaceae</taxon>
        <taxon>Chengkuizengella</taxon>
    </lineage>
</organism>
<keyword evidence="3" id="KW-1185">Reference proteome</keyword>
<evidence type="ECO:0000313" key="3">
    <source>
        <dbReference type="Proteomes" id="UP000448943"/>
    </source>
</evidence>
<dbReference type="CDD" id="cd02976">
    <property type="entry name" value="NrdH"/>
    <property type="match status" value="1"/>
</dbReference>
<comment type="caution">
    <text evidence="2">The sequence shown here is derived from an EMBL/GenBank/DDBJ whole genome shotgun (WGS) entry which is preliminary data.</text>
</comment>
<accession>A0A6N9PVG3</accession>
<feature type="domain" description="Glutaredoxin" evidence="1">
    <location>
        <begin position="15"/>
        <end position="71"/>
    </location>
</feature>
<dbReference type="Proteomes" id="UP000448943">
    <property type="component" value="Unassembled WGS sequence"/>
</dbReference>
<reference evidence="2 3" key="1">
    <citation type="submission" date="2019-01" db="EMBL/GenBank/DDBJ databases">
        <title>Chengkuizengella sp. nov., isolated from deep-sea sediment of East Pacific Ocean.</title>
        <authorList>
            <person name="Yang J."/>
            <person name="Lai Q."/>
            <person name="Shao Z."/>
        </authorList>
    </citation>
    <scope>NUCLEOTIDE SEQUENCE [LARGE SCALE GENOMIC DNA]</scope>
    <source>
        <strain evidence="2 3">YPA3-1-1</strain>
    </source>
</reference>
<evidence type="ECO:0000313" key="2">
    <source>
        <dbReference type="EMBL" id="NBI27511.1"/>
    </source>
</evidence>
<proteinExistence type="predicted"/>
<dbReference type="InterPro" id="IPR036249">
    <property type="entry name" value="Thioredoxin-like_sf"/>
</dbReference>
<evidence type="ECO:0000259" key="1">
    <source>
        <dbReference type="Pfam" id="PF00462"/>
    </source>
</evidence>